<keyword evidence="1 2" id="KW-0238">DNA-binding</keyword>
<evidence type="ECO:0000313" key="5">
    <source>
        <dbReference type="Proteomes" id="UP000545286"/>
    </source>
</evidence>
<reference evidence="4 5" key="1">
    <citation type="submission" date="2020-08" db="EMBL/GenBank/DDBJ databases">
        <title>Sequencing the genomes of 1000 actinobacteria strains.</title>
        <authorList>
            <person name="Klenk H.-P."/>
        </authorList>
    </citation>
    <scope>NUCLEOTIDE SEQUENCE [LARGE SCALE GENOMIC DNA]</scope>
    <source>
        <strain evidence="4 5">DSM 20419</strain>
    </source>
</reference>
<dbReference type="Proteomes" id="UP000545286">
    <property type="component" value="Unassembled WGS sequence"/>
</dbReference>
<dbReference type="Pfam" id="PF00440">
    <property type="entry name" value="TetR_N"/>
    <property type="match status" value="1"/>
</dbReference>
<dbReference type="InterPro" id="IPR023772">
    <property type="entry name" value="DNA-bd_HTH_TetR-type_CS"/>
</dbReference>
<dbReference type="AlphaFoldDB" id="A0A7W4YFT2"/>
<evidence type="ECO:0000256" key="2">
    <source>
        <dbReference type="PROSITE-ProRule" id="PRU00335"/>
    </source>
</evidence>
<sequence>MTDSATSLRARKMAQTSRELAAAARRRALDDGLSGFTVEELCEQVGISRRTFFNYFASKEDAVLGISARRETAHLDERFVAGGDPQSERLSPDLLEALTQLALERWREADPEPNPDQVREVMAVIDQEPRLFKRVLEHMSSDEKRDVALVERREGLPAGDLRAAAAVQLLMSAMRASAFEFFTTGNTDDMETVVAKRVAAMRAVLSG</sequence>
<dbReference type="Gene3D" id="1.10.357.10">
    <property type="entry name" value="Tetracycline Repressor, domain 2"/>
    <property type="match status" value="1"/>
</dbReference>
<organism evidence="4 5">
    <name type="scientific">Pseudoclavibacter helvolus</name>
    <dbReference type="NCBI Taxonomy" id="255205"/>
    <lineage>
        <taxon>Bacteria</taxon>
        <taxon>Bacillati</taxon>
        <taxon>Actinomycetota</taxon>
        <taxon>Actinomycetes</taxon>
        <taxon>Micrococcales</taxon>
        <taxon>Microbacteriaceae</taxon>
        <taxon>Pseudoclavibacter</taxon>
    </lineage>
</organism>
<dbReference type="PROSITE" id="PS50977">
    <property type="entry name" value="HTH_TETR_2"/>
    <property type="match status" value="1"/>
</dbReference>
<evidence type="ECO:0000256" key="1">
    <source>
        <dbReference type="ARBA" id="ARBA00023125"/>
    </source>
</evidence>
<dbReference type="RefSeq" id="WP_338110108.1">
    <property type="nucleotide sequence ID" value="NZ_JACHWJ010000003.1"/>
</dbReference>
<dbReference type="SUPFAM" id="SSF46689">
    <property type="entry name" value="Homeodomain-like"/>
    <property type="match status" value="1"/>
</dbReference>
<name>A0A7W4YFT2_9MICO</name>
<dbReference type="InterPro" id="IPR001647">
    <property type="entry name" value="HTH_TetR"/>
</dbReference>
<dbReference type="GO" id="GO:0003677">
    <property type="term" value="F:DNA binding"/>
    <property type="evidence" value="ECO:0007669"/>
    <property type="project" value="UniProtKB-UniRule"/>
</dbReference>
<protein>
    <submittedName>
        <fullName evidence="4">AcrR family transcriptional regulator</fullName>
    </submittedName>
</protein>
<proteinExistence type="predicted"/>
<dbReference type="PROSITE" id="PS01081">
    <property type="entry name" value="HTH_TETR_1"/>
    <property type="match status" value="1"/>
</dbReference>
<dbReference type="Gene3D" id="1.10.10.60">
    <property type="entry name" value="Homeodomain-like"/>
    <property type="match status" value="1"/>
</dbReference>
<comment type="caution">
    <text evidence="4">The sequence shown here is derived from an EMBL/GenBank/DDBJ whole genome shotgun (WGS) entry which is preliminary data.</text>
</comment>
<dbReference type="InterPro" id="IPR009057">
    <property type="entry name" value="Homeodomain-like_sf"/>
</dbReference>
<evidence type="ECO:0000313" key="4">
    <source>
        <dbReference type="EMBL" id="MBB2957948.1"/>
    </source>
</evidence>
<feature type="DNA-binding region" description="H-T-H motif" evidence="2">
    <location>
        <begin position="37"/>
        <end position="56"/>
    </location>
</feature>
<evidence type="ECO:0000259" key="3">
    <source>
        <dbReference type="PROSITE" id="PS50977"/>
    </source>
</evidence>
<dbReference type="EMBL" id="JACHWJ010000003">
    <property type="protein sequence ID" value="MBB2957948.1"/>
    <property type="molecule type" value="Genomic_DNA"/>
</dbReference>
<gene>
    <name evidence="4" type="ORF">FHX72_002093</name>
</gene>
<feature type="domain" description="HTH tetR-type" evidence="3">
    <location>
        <begin position="14"/>
        <end position="74"/>
    </location>
</feature>
<accession>A0A7W4YFT2</accession>
<keyword evidence="5" id="KW-1185">Reference proteome</keyword>